<keyword evidence="5" id="KW-0479">Metal-binding</keyword>
<dbReference type="GO" id="GO:0000329">
    <property type="term" value="C:fungal-type vacuole membrane"/>
    <property type="evidence" value="ECO:0007669"/>
    <property type="project" value="EnsemblFungi"/>
</dbReference>
<evidence type="ECO:0000256" key="17">
    <source>
        <dbReference type="SAM" id="Phobius"/>
    </source>
</evidence>
<dbReference type="CDD" id="cd06186">
    <property type="entry name" value="NOX_Duox_like_FAD_NADP"/>
    <property type="match status" value="1"/>
</dbReference>
<evidence type="ECO:0000256" key="1">
    <source>
        <dbReference type="ARBA" id="ARBA00001974"/>
    </source>
</evidence>
<keyword evidence="13" id="KW-0408">Iron</keyword>
<evidence type="ECO:0000256" key="4">
    <source>
        <dbReference type="ARBA" id="ARBA00022448"/>
    </source>
</evidence>
<keyword evidence="16" id="KW-0325">Glycoprotein</keyword>
<dbReference type="InterPro" id="IPR013130">
    <property type="entry name" value="Fe3_Rdtase_TM_dom"/>
</dbReference>
<dbReference type="Pfam" id="PF08030">
    <property type="entry name" value="NAD_binding_6"/>
    <property type="match status" value="1"/>
</dbReference>
<dbReference type="InterPro" id="IPR017927">
    <property type="entry name" value="FAD-bd_FR_type"/>
</dbReference>
<keyword evidence="10" id="KW-0249">Electron transport</keyword>
<keyword evidence="14" id="KW-0406">Ion transport</keyword>
<accession>H2ARL5</accession>
<name>H2ARL5_KAZAF</name>
<evidence type="ECO:0000256" key="18">
    <source>
        <dbReference type="SAM" id="SignalP"/>
    </source>
</evidence>
<evidence type="ECO:0000256" key="7">
    <source>
        <dbReference type="ARBA" id="ARBA00022692"/>
    </source>
</evidence>
<evidence type="ECO:0000256" key="14">
    <source>
        <dbReference type="ARBA" id="ARBA00023065"/>
    </source>
</evidence>
<evidence type="ECO:0000259" key="19">
    <source>
        <dbReference type="PROSITE" id="PS51384"/>
    </source>
</evidence>
<evidence type="ECO:0000256" key="12">
    <source>
        <dbReference type="ARBA" id="ARBA00023002"/>
    </source>
</evidence>
<dbReference type="Pfam" id="PF01794">
    <property type="entry name" value="Ferric_reduct"/>
    <property type="match status" value="1"/>
</dbReference>
<organism evidence="20 21">
    <name type="scientific">Kazachstania africana (strain ATCC 22294 / BCRC 22015 / CBS 2517 / CECT 1963 / NBRC 1671 / NRRL Y-8276)</name>
    <name type="common">Yeast</name>
    <name type="synonym">Kluyveromyces africanus</name>
    <dbReference type="NCBI Taxonomy" id="1071382"/>
    <lineage>
        <taxon>Eukaryota</taxon>
        <taxon>Fungi</taxon>
        <taxon>Dikarya</taxon>
        <taxon>Ascomycota</taxon>
        <taxon>Saccharomycotina</taxon>
        <taxon>Saccharomycetes</taxon>
        <taxon>Saccharomycetales</taxon>
        <taxon>Saccharomycetaceae</taxon>
        <taxon>Kazachstania</taxon>
    </lineage>
</organism>
<feature type="chain" id="PRO_5003558829" description="FAD-binding FR-type domain-containing protein" evidence="18">
    <location>
        <begin position="21"/>
        <end position="707"/>
    </location>
</feature>
<keyword evidence="4" id="KW-0813">Transport</keyword>
<evidence type="ECO:0000313" key="21">
    <source>
        <dbReference type="Proteomes" id="UP000005220"/>
    </source>
</evidence>
<feature type="transmembrane region" description="Helical" evidence="17">
    <location>
        <begin position="407"/>
        <end position="431"/>
    </location>
</feature>
<dbReference type="HOGENOM" id="CLU_010365_4_0_1"/>
<dbReference type="GO" id="GO:0000293">
    <property type="term" value="F:ferric-chelate reductase activity"/>
    <property type="evidence" value="ECO:0007669"/>
    <property type="project" value="EnsemblFungi"/>
</dbReference>
<dbReference type="PROSITE" id="PS51384">
    <property type="entry name" value="FAD_FR"/>
    <property type="match status" value="1"/>
</dbReference>
<keyword evidence="9" id="KW-0521">NADP</keyword>
<feature type="transmembrane region" description="Helical" evidence="17">
    <location>
        <begin position="166"/>
        <end position="186"/>
    </location>
</feature>
<dbReference type="KEGG" id="kaf:KAFR_0C00190"/>
<dbReference type="PANTHER" id="PTHR32361">
    <property type="entry name" value="FERRIC/CUPRIC REDUCTASE TRANSMEMBRANE COMPONENT"/>
    <property type="match status" value="1"/>
</dbReference>
<comment type="subcellular location">
    <subcellularLocation>
        <location evidence="2">Membrane</location>
        <topology evidence="2">Multi-pass membrane protein</topology>
    </subcellularLocation>
</comment>
<feature type="transmembrane region" description="Helical" evidence="17">
    <location>
        <begin position="236"/>
        <end position="255"/>
    </location>
</feature>
<feature type="transmembrane region" description="Helical" evidence="17">
    <location>
        <begin position="350"/>
        <end position="369"/>
    </location>
</feature>
<feature type="transmembrane region" description="Helical" evidence="17">
    <location>
        <begin position="207"/>
        <end position="230"/>
    </location>
</feature>
<keyword evidence="5" id="KW-0349">Heme</keyword>
<keyword evidence="11 17" id="KW-1133">Transmembrane helix</keyword>
<dbReference type="Gene3D" id="3.40.50.80">
    <property type="entry name" value="Nucleotide-binding domain of ferredoxin-NADP reductase (FNR) module"/>
    <property type="match status" value="1"/>
</dbReference>
<feature type="transmembrane region" description="Helical" evidence="17">
    <location>
        <begin position="275"/>
        <end position="296"/>
    </location>
</feature>
<dbReference type="InterPro" id="IPR013112">
    <property type="entry name" value="FAD-bd_8"/>
</dbReference>
<dbReference type="PANTHER" id="PTHR32361:SF9">
    <property type="entry name" value="FERRIC REDUCTASE TRANSMEMBRANE COMPONENT 3-RELATED"/>
    <property type="match status" value="1"/>
</dbReference>
<keyword evidence="15 17" id="KW-0472">Membrane</keyword>
<evidence type="ECO:0000256" key="2">
    <source>
        <dbReference type="ARBA" id="ARBA00004141"/>
    </source>
</evidence>
<feature type="transmembrane region" description="Helical" evidence="17">
    <location>
        <begin position="375"/>
        <end position="395"/>
    </location>
</feature>
<dbReference type="GO" id="GO:0015677">
    <property type="term" value="P:copper ion import"/>
    <property type="evidence" value="ECO:0007669"/>
    <property type="project" value="EnsemblFungi"/>
</dbReference>
<evidence type="ECO:0000313" key="20">
    <source>
        <dbReference type="EMBL" id="CCF57015.1"/>
    </source>
</evidence>
<evidence type="ECO:0000256" key="13">
    <source>
        <dbReference type="ARBA" id="ARBA00023004"/>
    </source>
</evidence>
<evidence type="ECO:0000256" key="10">
    <source>
        <dbReference type="ARBA" id="ARBA00022982"/>
    </source>
</evidence>
<evidence type="ECO:0000256" key="15">
    <source>
        <dbReference type="ARBA" id="ARBA00023136"/>
    </source>
</evidence>
<evidence type="ECO:0000256" key="5">
    <source>
        <dbReference type="ARBA" id="ARBA00022617"/>
    </source>
</evidence>
<dbReference type="InterPro" id="IPR039261">
    <property type="entry name" value="FNR_nucleotide-bd"/>
</dbReference>
<dbReference type="GO" id="GO:0006879">
    <property type="term" value="P:intracellular iron ion homeostasis"/>
    <property type="evidence" value="ECO:0007669"/>
    <property type="project" value="TreeGrafter"/>
</dbReference>
<dbReference type="FunCoup" id="H2ARL5">
    <property type="interactions" value="433"/>
</dbReference>
<dbReference type="GeneID" id="13884935"/>
<dbReference type="EMBL" id="HE650823">
    <property type="protein sequence ID" value="CCF57015.1"/>
    <property type="molecule type" value="Genomic_DNA"/>
</dbReference>
<dbReference type="SUPFAM" id="SSF52343">
    <property type="entry name" value="Ferredoxin reductase-like, C-terminal NADP-linked domain"/>
    <property type="match status" value="1"/>
</dbReference>
<proteinExistence type="inferred from homology"/>
<dbReference type="GO" id="GO:0006826">
    <property type="term" value="P:iron ion transport"/>
    <property type="evidence" value="ECO:0007669"/>
    <property type="project" value="TreeGrafter"/>
</dbReference>
<protein>
    <recommendedName>
        <fullName evidence="19">FAD-binding FR-type domain-containing protein</fullName>
    </recommendedName>
</protein>
<dbReference type="OrthoDB" id="4494341at2759"/>
<evidence type="ECO:0000256" key="3">
    <source>
        <dbReference type="ARBA" id="ARBA00006278"/>
    </source>
</evidence>
<dbReference type="InterPro" id="IPR051410">
    <property type="entry name" value="Ferric/Cupric_Reductase"/>
</dbReference>
<evidence type="ECO:0000256" key="16">
    <source>
        <dbReference type="ARBA" id="ARBA00023180"/>
    </source>
</evidence>
<comment type="similarity">
    <text evidence="3">Belongs to the ferric reductase (FRE) family.</text>
</comment>
<dbReference type="SFLD" id="SFLDG01168">
    <property type="entry name" value="Ferric_reductase_subgroup_(FRE"/>
    <property type="match status" value="1"/>
</dbReference>
<sequence length="707" mass="81341">MKLIIVLSFLSCFLLNNANGSFVTPKKDLWERHATSGCAYYLKKKLTWSYSEADVMCSYQPAFGTWISCIYDTLQDLDFRDNNVTFDKTLMEVRSTCQRQDEKFKDFSLSSYYEALNNATKYIQNSTDGLKDLTYPVSVDKFSRFAYSNAYHAFAHNLDASNRYGVLLYVYFAIVFVIAGLCNFLDHSGINVKIFKRRLIQKIRGKIMIPTLFGYHADYVGFNKVVIGLVPSRLESTILFGYSLLHLIFLSKNYVTDNHNIFYKTKLIQYLKLIADRAGILAFAHFPLIVLFSTRNNLIELLTDFKYTTFVAFHKWIGRTMVIDAMVHSLCYLLQVILTNALGYAIRARFFQFGIFATCVATCIVIFSFGYFRLYYYETFLYGHIILAILFFYSCWKHVERFGWKEWVISSIFLWIAERLLRIFRLVIFGFPKAKLKLIDIDLVKVTIKKHDIRYWSMRPGQYAFAYFMSPVIFWQSHPFTVLDDGNELIIVLRVKKGATSHLFKKLIANNGAIEMRVSLEGPYGSSAPVYHSDDILLLAGGSGVPGPLAHLINLVNENKLDLVQSKKSIKFVIATRGKKILQAYQNEIMKLKDVGLDIELYVTNAPISVDENDSINPVDFHDTVSTCIPLLEESDILEKFKQFMTIKRGRPDIEAILEKSIRQGKSLSVLCCGAPLFVDVTRDMTAMKILQHPDSAISYYEEFQCW</sequence>
<feature type="transmembrane region" description="Helical" evidence="17">
    <location>
        <begin position="316"/>
        <end position="338"/>
    </location>
</feature>
<keyword evidence="21" id="KW-1185">Reference proteome</keyword>
<keyword evidence="18" id="KW-0732">Signal</keyword>
<evidence type="ECO:0000256" key="9">
    <source>
        <dbReference type="ARBA" id="ARBA00022857"/>
    </source>
</evidence>
<dbReference type="GO" id="GO:0005886">
    <property type="term" value="C:plasma membrane"/>
    <property type="evidence" value="ECO:0007669"/>
    <property type="project" value="TreeGrafter"/>
</dbReference>
<keyword evidence="7 17" id="KW-0812">Transmembrane</keyword>
<feature type="domain" description="FAD-binding FR-type" evidence="19">
    <location>
        <begin position="413"/>
        <end position="530"/>
    </location>
</feature>
<gene>
    <name evidence="20" type="primary">KAFR0C00190</name>
    <name evidence="20" type="ORF">KAFR_0C00190</name>
</gene>
<evidence type="ECO:0000256" key="11">
    <source>
        <dbReference type="ARBA" id="ARBA00022989"/>
    </source>
</evidence>
<comment type="cofactor">
    <cofactor evidence="1">
        <name>FAD</name>
        <dbReference type="ChEBI" id="CHEBI:57692"/>
    </cofactor>
</comment>
<keyword evidence="8" id="KW-0274">FAD</keyword>
<keyword evidence="12" id="KW-0560">Oxidoreductase</keyword>
<dbReference type="SFLD" id="SFLDS00052">
    <property type="entry name" value="Ferric_Reductase_Domain"/>
    <property type="match status" value="1"/>
</dbReference>
<keyword evidence="6" id="KW-0285">Flavoprotein</keyword>
<evidence type="ECO:0000256" key="6">
    <source>
        <dbReference type="ARBA" id="ARBA00022630"/>
    </source>
</evidence>
<dbReference type="RefSeq" id="XP_003956150.1">
    <property type="nucleotide sequence ID" value="XM_003956101.1"/>
</dbReference>
<dbReference type="eggNOG" id="KOG0039">
    <property type="taxonomic scope" value="Eukaryota"/>
</dbReference>
<dbReference type="InterPro" id="IPR013121">
    <property type="entry name" value="Fe_red_NAD-bd_6"/>
</dbReference>
<evidence type="ECO:0000256" key="8">
    <source>
        <dbReference type="ARBA" id="ARBA00022827"/>
    </source>
</evidence>
<feature type="signal peptide" evidence="18">
    <location>
        <begin position="1"/>
        <end position="20"/>
    </location>
</feature>
<reference evidence="20 21" key="1">
    <citation type="journal article" date="2011" name="Proc. Natl. Acad. Sci. U.S.A.">
        <title>Evolutionary erosion of yeast sex chromosomes by mating-type switching accidents.</title>
        <authorList>
            <person name="Gordon J.L."/>
            <person name="Armisen D."/>
            <person name="Proux-Wera E."/>
            <person name="Oheigeartaigh S.S."/>
            <person name="Byrne K.P."/>
            <person name="Wolfe K.H."/>
        </authorList>
    </citation>
    <scope>NUCLEOTIDE SEQUENCE [LARGE SCALE GENOMIC DNA]</scope>
    <source>
        <strain evidence="21">ATCC 22294 / BCRC 22015 / CBS 2517 / CECT 1963 / NBRC 1671 / NRRL Y-8276</strain>
    </source>
</reference>
<dbReference type="AlphaFoldDB" id="H2ARL5"/>
<dbReference type="Pfam" id="PF08022">
    <property type="entry name" value="FAD_binding_8"/>
    <property type="match status" value="1"/>
</dbReference>
<dbReference type="Proteomes" id="UP000005220">
    <property type="component" value="Chromosome 3"/>
</dbReference>
<dbReference type="InParanoid" id="H2ARL5"/>